<dbReference type="KEGG" id="fpf:DCC35_13435"/>
<evidence type="ECO:0008006" key="3">
    <source>
        <dbReference type="Google" id="ProtNLM"/>
    </source>
</evidence>
<name>A0A4D7K4C5_9BACT</name>
<reference evidence="1 2" key="1">
    <citation type="submission" date="2018-04" db="EMBL/GenBank/DDBJ databases">
        <title>Complete genome uncultured novel isolate.</title>
        <authorList>
            <person name="Merlino G."/>
        </authorList>
    </citation>
    <scope>NUCLEOTIDE SEQUENCE [LARGE SCALE GENOMIC DNA]</scope>
    <source>
        <strain evidence="2">R1DC9</strain>
    </source>
</reference>
<accession>A0A4D7K4C5</accession>
<dbReference type="Proteomes" id="UP000298616">
    <property type="component" value="Chromosome"/>
</dbReference>
<keyword evidence="2" id="KW-1185">Reference proteome</keyword>
<organism evidence="1 2">
    <name type="scientific">Mangrovivirga cuniculi</name>
    <dbReference type="NCBI Taxonomy" id="2715131"/>
    <lineage>
        <taxon>Bacteria</taxon>
        <taxon>Pseudomonadati</taxon>
        <taxon>Bacteroidota</taxon>
        <taxon>Cytophagia</taxon>
        <taxon>Cytophagales</taxon>
        <taxon>Mangrovivirgaceae</taxon>
        <taxon>Mangrovivirga</taxon>
    </lineage>
</organism>
<gene>
    <name evidence="1" type="ORF">DCC35_13435</name>
</gene>
<dbReference type="InterPro" id="IPR012441">
    <property type="entry name" value="DUF1643"/>
</dbReference>
<proteinExistence type="predicted"/>
<dbReference type="EMBL" id="CP028923">
    <property type="protein sequence ID" value="QCK15674.1"/>
    <property type="molecule type" value="Genomic_DNA"/>
</dbReference>
<dbReference type="OrthoDB" id="9807577at2"/>
<dbReference type="Pfam" id="PF07799">
    <property type="entry name" value="DUF1643"/>
    <property type="match status" value="1"/>
</dbReference>
<protein>
    <recommendedName>
        <fullName evidence="3">DUF1643 domain-containing protein</fullName>
    </recommendedName>
</protein>
<dbReference type="AlphaFoldDB" id="A0A4D7K4C5"/>
<sequence>MNLPENQEPEWIYKISGDDSARFVLGEKGNNMIACIGLNPGQARPGDLEGTLSFVKRIANFNGYDGWVMYNVYPQRATNPKNIHHQFDKDLIKENINIIRSSLLDLKINTIWLAYGDLIESRRLFKPSMIELYEVLKDLELEWKIISTPTKKGHPRHPLYKPTKSLLYHFEMEEYARKLLL</sequence>
<dbReference type="RefSeq" id="WP_137091271.1">
    <property type="nucleotide sequence ID" value="NZ_CP028923.1"/>
</dbReference>
<evidence type="ECO:0000313" key="1">
    <source>
        <dbReference type="EMBL" id="QCK15674.1"/>
    </source>
</evidence>
<evidence type="ECO:0000313" key="2">
    <source>
        <dbReference type="Proteomes" id="UP000298616"/>
    </source>
</evidence>